<dbReference type="AlphaFoldDB" id="A0A8G1VL46"/>
<dbReference type="EMBL" id="KZ825066">
    <property type="protein sequence ID" value="RAH56017.1"/>
    <property type="molecule type" value="Genomic_DNA"/>
</dbReference>
<dbReference type="Proteomes" id="UP000249526">
    <property type="component" value="Unassembled WGS sequence"/>
</dbReference>
<proteinExistence type="predicted"/>
<organism evidence="1 2">
    <name type="scientific">Aspergillus piperis CBS 112811</name>
    <dbReference type="NCBI Taxonomy" id="1448313"/>
    <lineage>
        <taxon>Eukaryota</taxon>
        <taxon>Fungi</taxon>
        <taxon>Dikarya</taxon>
        <taxon>Ascomycota</taxon>
        <taxon>Pezizomycotina</taxon>
        <taxon>Eurotiomycetes</taxon>
        <taxon>Eurotiomycetidae</taxon>
        <taxon>Eurotiales</taxon>
        <taxon>Aspergillaceae</taxon>
        <taxon>Aspergillus</taxon>
        <taxon>Aspergillus subgen. Circumdati</taxon>
    </lineage>
</organism>
<dbReference type="GeneID" id="37163831"/>
<reference evidence="1 2" key="1">
    <citation type="submission" date="2018-02" db="EMBL/GenBank/DDBJ databases">
        <title>The genomes of Aspergillus section Nigri reveals drivers in fungal speciation.</title>
        <authorList>
            <consortium name="DOE Joint Genome Institute"/>
            <person name="Vesth T.C."/>
            <person name="Nybo J."/>
            <person name="Theobald S."/>
            <person name="Brandl J."/>
            <person name="Frisvad J.C."/>
            <person name="Nielsen K.F."/>
            <person name="Lyhne E.K."/>
            <person name="Kogle M.E."/>
            <person name="Kuo A."/>
            <person name="Riley R."/>
            <person name="Clum A."/>
            <person name="Nolan M."/>
            <person name="Lipzen A."/>
            <person name="Salamov A."/>
            <person name="Henrissat B."/>
            <person name="Wiebenga A."/>
            <person name="De vries R.P."/>
            <person name="Grigoriev I.V."/>
            <person name="Mortensen U.H."/>
            <person name="Andersen M.R."/>
            <person name="Baker S.E."/>
        </authorList>
    </citation>
    <scope>NUCLEOTIDE SEQUENCE [LARGE SCALE GENOMIC DNA]</scope>
    <source>
        <strain evidence="1 2">CBS 112811</strain>
    </source>
</reference>
<accession>A0A8G1VL46</accession>
<sequence>MAFLNDLTTDFDYTNIVAGCCTRHSFSAKYEAAKNEARTDGYLVDGNESPS</sequence>
<name>A0A8G1VL46_9EURO</name>
<gene>
    <name evidence="1" type="ORF">BO85DRAFT_450666</name>
</gene>
<protein>
    <submittedName>
        <fullName evidence="1">Uncharacterized protein</fullName>
    </submittedName>
</protein>
<evidence type="ECO:0000313" key="1">
    <source>
        <dbReference type="EMBL" id="RAH56017.1"/>
    </source>
</evidence>
<dbReference type="RefSeq" id="XP_025513939.1">
    <property type="nucleotide sequence ID" value="XM_025660429.1"/>
</dbReference>
<evidence type="ECO:0000313" key="2">
    <source>
        <dbReference type="Proteomes" id="UP000249526"/>
    </source>
</evidence>
<keyword evidence="2" id="KW-1185">Reference proteome</keyword>